<dbReference type="Proteomes" id="UP000184267">
    <property type="component" value="Unassembled WGS sequence"/>
</dbReference>
<dbReference type="AlphaFoldDB" id="A0A1M2V4E5"/>
<organism evidence="2 3">
    <name type="scientific">Trametes pubescens</name>
    <name type="common">White-rot fungus</name>
    <dbReference type="NCBI Taxonomy" id="154538"/>
    <lineage>
        <taxon>Eukaryota</taxon>
        <taxon>Fungi</taxon>
        <taxon>Dikarya</taxon>
        <taxon>Basidiomycota</taxon>
        <taxon>Agaricomycotina</taxon>
        <taxon>Agaricomycetes</taxon>
        <taxon>Polyporales</taxon>
        <taxon>Polyporaceae</taxon>
        <taxon>Trametes</taxon>
    </lineage>
</organism>
<reference evidence="2 3" key="1">
    <citation type="submission" date="2016-10" db="EMBL/GenBank/DDBJ databases">
        <title>Genome sequence of the basidiomycete white-rot fungus Trametes pubescens.</title>
        <authorList>
            <person name="Makela M.R."/>
            <person name="Granchi Z."/>
            <person name="Peng M."/>
            <person name="De Vries R.P."/>
            <person name="Grigoriev I."/>
            <person name="Riley R."/>
            <person name="Hilden K."/>
        </authorList>
    </citation>
    <scope>NUCLEOTIDE SEQUENCE [LARGE SCALE GENOMIC DNA]</scope>
    <source>
        <strain evidence="2 3">FBCC735</strain>
    </source>
</reference>
<evidence type="ECO:0000313" key="3">
    <source>
        <dbReference type="Proteomes" id="UP000184267"/>
    </source>
</evidence>
<evidence type="ECO:0000256" key="1">
    <source>
        <dbReference type="SAM" id="MobiDB-lite"/>
    </source>
</evidence>
<sequence>MVYLPKIEAEASPSTTTPHGVPCRGPGGTSGNLWQVRRGELEKVSSSFRNLRWTHGFKIGSTQNYLVTYYLKPNPDVLIKLVTRSVQRR</sequence>
<comment type="caution">
    <text evidence="2">The sequence shown here is derived from an EMBL/GenBank/DDBJ whole genome shotgun (WGS) entry which is preliminary data.</text>
</comment>
<protein>
    <submittedName>
        <fullName evidence="2">Uncharacterized protein</fullName>
    </submittedName>
</protein>
<proteinExistence type="predicted"/>
<feature type="region of interest" description="Disordered" evidence="1">
    <location>
        <begin position="9"/>
        <end position="32"/>
    </location>
</feature>
<evidence type="ECO:0000313" key="2">
    <source>
        <dbReference type="EMBL" id="OJT02472.1"/>
    </source>
</evidence>
<dbReference type="EMBL" id="MNAD01001670">
    <property type="protein sequence ID" value="OJT02472.1"/>
    <property type="molecule type" value="Genomic_DNA"/>
</dbReference>
<gene>
    <name evidence="2" type="ORF">TRAPUB_7039</name>
</gene>
<name>A0A1M2V4E5_TRAPU</name>
<keyword evidence="3" id="KW-1185">Reference proteome</keyword>
<accession>A0A1M2V4E5</accession>